<dbReference type="EC" id="4.1.1.20" evidence="10 12"/>
<name>B8CW02_HALOH</name>
<evidence type="ECO:0000256" key="10">
    <source>
        <dbReference type="ARBA" id="ARBA00066427"/>
    </source>
</evidence>
<comment type="function">
    <text evidence="12">Specifically catalyzes the decarboxylation of meso-diaminopimelate (meso-DAP) to L-lysine.</text>
</comment>
<protein>
    <recommendedName>
        <fullName evidence="11 12">Diaminopimelate decarboxylase</fullName>
        <shortName evidence="12">DAP decarboxylase</shortName>
        <shortName evidence="12">DAPDC</shortName>
        <ecNumber evidence="10 12">4.1.1.20</ecNumber>
    </recommendedName>
</protein>
<dbReference type="SUPFAM" id="SSF51419">
    <property type="entry name" value="PLP-binding barrel"/>
    <property type="match status" value="1"/>
</dbReference>
<feature type="binding site" evidence="12">
    <location>
        <begin position="290"/>
        <end position="293"/>
    </location>
    <ligand>
        <name>pyridoxal 5'-phosphate</name>
        <dbReference type="ChEBI" id="CHEBI:597326"/>
    </ligand>
</feature>
<reference evidence="16 17" key="1">
    <citation type="journal article" date="2009" name="PLoS ONE">
        <title>Genome analysis of the anaerobic thermohalophilic bacterium Halothermothrix orenii.</title>
        <authorList>
            <person name="Mavromatis K."/>
            <person name="Ivanova N."/>
            <person name="Anderson I."/>
            <person name="Lykidis A."/>
            <person name="Hooper S.D."/>
            <person name="Sun H."/>
            <person name="Kunin V."/>
            <person name="Lapidus A."/>
            <person name="Hugenholtz P."/>
            <person name="Patel B."/>
            <person name="Kyrpides N.C."/>
        </authorList>
    </citation>
    <scope>NUCLEOTIDE SEQUENCE [LARGE SCALE GENOMIC DNA]</scope>
    <source>
        <strain evidence="17">H 168 / OCM 544 / DSM 9562</strain>
    </source>
</reference>
<evidence type="ECO:0000256" key="6">
    <source>
        <dbReference type="ARBA" id="ARBA00023239"/>
    </source>
</evidence>
<organism evidence="16 17">
    <name type="scientific">Halothermothrix orenii (strain H 168 / OCM 544 / DSM 9562)</name>
    <dbReference type="NCBI Taxonomy" id="373903"/>
    <lineage>
        <taxon>Bacteria</taxon>
        <taxon>Bacillati</taxon>
        <taxon>Bacillota</taxon>
        <taxon>Clostridia</taxon>
        <taxon>Halanaerobiales</taxon>
        <taxon>Halothermotrichaceae</taxon>
        <taxon>Halothermothrix</taxon>
    </lineage>
</organism>
<evidence type="ECO:0000256" key="14">
    <source>
        <dbReference type="RuleBase" id="RU003738"/>
    </source>
</evidence>
<feature type="active site" description="Proton donor" evidence="13">
    <location>
        <position position="361"/>
    </location>
</feature>
<comment type="catalytic activity">
    <reaction evidence="7 12 14">
        <text>meso-2,6-diaminopimelate + H(+) = L-lysine + CO2</text>
        <dbReference type="Rhea" id="RHEA:15101"/>
        <dbReference type="ChEBI" id="CHEBI:15378"/>
        <dbReference type="ChEBI" id="CHEBI:16526"/>
        <dbReference type="ChEBI" id="CHEBI:32551"/>
        <dbReference type="ChEBI" id="CHEBI:57791"/>
        <dbReference type="EC" id="4.1.1.20"/>
    </reaction>
</comment>
<dbReference type="GO" id="GO:0030170">
    <property type="term" value="F:pyridoxal phosphate binding"/>
    <property type="evidence" value="ECO:0007669"/>
    <property type="project" value="UniProtKB-UniRule"/>
</dbReference>
<dbReference type="PRINTS" id="PR01181">
    <property type="entry name" value="DAPDCRBXLASE"/>
</dbReference>
<comment type="pathway">
    <text evidence="8 12 14">Amino-acid biosynthesis; L-lysine biosynthesis via DAP pathway; L-lysine from DL-2,6-diaminopimelate: step 1/1.</text>
</comment>
<evidence type="ECO:0000256" key="9">
    <source>
        <dbReference type="ARBA" id="ARBA00060983"/>
    </source>
</evidence>
<dbReference type="FunFam" id="3.20.20.10:FF:000003">
    <property type="entry name" value="Diaminopimelate decarboxylase"/>
    <property type="match status" value="1"/>
</dbReference>
<keyword evidence="6 12" id="KW-0456">Lyase</keyword>
<gene>
    <name evidence="12" type="primary">lysA</name>
    <name evidence="16" type="ordered locus">Hore_07140</name>
</gene>
<proteinExistence type="inferred from homology"/>
<feature type="binding site" evidence="12">
    <location>
        <position position="334"/>
    </location>
    <ligand>
        <name>substrate</name>
    </ligand>
</feature>
<dbReference type="InterPro" id="IPR022644">
    <property type="entry name" value="De-COase2_N"/>
</dbReference>
<evidence type="ECO:0000256" key="2">
    <source>
        <dbReference type="ARBA" id="ARBA00022605"/>
    </source>
</evidence>
<accession>B8CW02</accession>
<feature type="domain" description="Orn/DAP/Arg decarboxylase 2 N-terminal" evidence="15">
    <location>
        <begin position="46"/>
        <end position="296"/>
    </location>
</feature>
<dbReference type="NCBIfam" id="TIGR01048">
    <property type="entry name" value="lysA"/>
    <property type="match status" value="1"/>
</dbReference>
<dbReference type="PANTHER" id="PTHR43727:SF2">
    <property type="entry name" value="GROUP IV DECARBOXYLASE"/>
    <property type="match status" value="1"/>
</dbReference>
<dbReference type="InterPro" id="IPR022657">
    <property type="entry name" value="De-COase2_CS"/>
</dbReference>
<keyword evidence="4 12" id="KW-0663">Pyridoxal phosphate</keyword>
<evidence type="ECO:0000259" key="15">
    <source>
        <dbReference type="Pfam" id="PF02784"/>
    </source>
</evidence>
<feature type="binding site" evidence="12">
    <location>
        <position position="293"/>
    </location>
    <ligand>
        <name>substrate</name>
    </ligand>
</feature>
<evidence type="ECO:0000256" key="5">
    <source>
        <dbReference type="ARBA" id="ARBA00023154"/>
    </source>
</evidence>
<comment type="similarity">
    <text evidence="9 12">Belongs to the Orn/Lys/Arg decarboxylase class-II family. LysA subfamily.</text>
</comment>
<feature type="binding site" evidence="12">
    <location>
        <position position="362"/>
    </location>
    <ligand>
        <name>substrate</name>
    </ligand>
</feature>
<dbReference type="KEGG" id="hor:Hore_07140"/>
<feature type="binding site" evidence="12">
    <location>
        <position position="330"/>
    </location>
    <ligand>
        <name>substrate</name>
    </ligand>
</feature>
<feature type="binding site" evidence="12">
    <location>
        <position position="248"/>
    </location>
    <ligand>
        <name>pyridoxal 5'-phosphate</name>
        <dbReference type="ChEBI" id="CHEBI:597326"/>
    </ligand>
</feature>
<dbReference type="Gene3D" id="2.40.37.10">
    <property type="entry name" value="Lyase, Ornithine Decarboxylase, Chain A, domain 1"/>
    <property type="match status" value="1"/>
</dbReference>
<dbReference type="Pfam" id="PF02784">
    <property type="entry name" value="Orn_Arg_deC_N"/>
    <property type="match status" value="1"/>
</dbReference>
<evidence type="ECO:0000256" key="11">
    <source>
        <dbReference type="ARBA" id="ARBA00074972"/>
    </source>
</evidence>
<dbReference type="GO" id="GO:0009089">
    <property type="term" value="P:lysine biosynthetic process via diaminopimelate"/>
    <property type="evidence" value="ECO:0007669"/>
    <property type="project" value="UniProtKB-UniRule"/>
</dbReference>
<evidence type="ECO:0000256" key="4">
    <source>
        <dbReference type="ARBA" id="ARBA00022898"/>
    </source>
</evidence>
<dbReference type="InterPro" id="IPR002986">
    <property type="entry name" value="DAP_deCOOHase_LysA"/>
</dbReference>
<dbReference type="RefSeq" id="WP_012635659.1">
    <property type="nucleotide sequence ID" value="NC_011899.1"/>
</dbReference>
<evidence type="ECO:0000256" key="3">
    <source>
        <dbReference type="ARBA" id="ARBA00022793"/>
    </source>
</evidence>
<evidence type="ECO:0000256" key="7">
    <source>
        <dbReference type="ARBA" id="ARBA00050464"/>
    </source>
</evidence>
<keyword evidence="17" id="KW-1185">Reference proteome</keyword>
<feature type="modified residue" description="N6-(pyridoxal phosphate)lysine" evidence="12 13">
    <location>
        <position position="66"/>
    </location>
</feature>
<evidence type="ECO:0000256" key="8">
    <source>
        <dbReference type="ARBA" id="ARBA00060643"/>
    </source>
</evidence>
<dbReference type="InterPro" id="IPR000183">
    <property type="entry name" value="Orn/DAP/Arg_de-COase"/>
</dbReference>
<dbReference type="GO" id="GO:0008836">
    <property type="term" value="F:diaminopimelate decarboxylase activity"/>
    <property type="evidence" value="ECO:0007669"/>
    <property type="project" value="UniProtKB-UniRule"/>
</dbReference>
<keyword evidence="3 12" id="KW-0210">Decarboxylase</keyword>
<dbReference type="UniPathway" id="UPA00034">
    <property type="reaction ID" value="UER00027"/>
</dbReference>
<dbReference type="PROSITE" id="PS00879">
    <property type="entry name" value="ODR_DC_2_2"/>
    <property type="match status" value="1"/>
</dbReference>
<dbReference type="eggNOG" id="COG0019">
    <property type="taxonomic scope" value="Bacteria"/>
</dbReference>
<sequence>MRLYGTMEISNSGVLHIGGISTVDLVEKYGTPLLVFDEWEIRKKAREYVKAFNKYYPNSRTVYASKAFLNQALCYIIEEEGLGLDVVSGGELYIALKAGFPPEKIFFHGNNKSNAEIKMAVEAGIGRFMLDNLKEARYINKVAGRLEKSIKAILRVTPGIEAHTHEFIQTGQIDSKFGVSVYRDQALKAIEEIIRMDNIELTGVHVHIGSQIFNLTSFSRTIDVMFEFMNNVRDKTGYILKELDLGGGLGIPYTEDEPDPGIDEYARLVSEKVREKSHEFDYPLPVIINEPGRSIIGTAGTTLYTVGTVKEIPFIRKYLAVDGGMTDNIRPALYGAEYDAILANRADDEREEIVSIAGKCCESGDILIHDIKMPEAREGDIIAIPCTGAYTYAMSSNYNGLRRPAVVLVNDGNADLIIKRESYEDLIKNDIVPARLRKIKLKKVVSHG</sequence>
<evidence type="ECO:0000256" key="12">
    <source>
        <dbReference type="HAMAP-Rule" id="MF_02120"/>
    </source>
</evidence>
<dbReference type="FunFam" id="2.40.37.10:FF:000003">
    <property type="entry name" value="Diaminopimelate decarboxylase"/>
    <property type="match status" value="1"/>
</dbReference>
<evidence type="ECO:0000313" key="16">
    <source>
        <dbReference type="EMBL" id="ACL69471.1"/>
    </source>
</evidence>
<dbReference type="Proteomes" id="UP000000719">
    <property type="component" value="Chromosome"/>
</dbReference>
<dbReference type="HAMAP" id="MF_02120">
    <property type="entry name" value="LysA"/>
    <property type="match status" value="1"/>
</dbReference>
<evidence type="ECO:0000256" key="13">
    <source>
        <dbReference type="PIRSR" id="PIRSR600183-50"/>
    </source>
</evidence>
<dbReference type="InterPro" id="IPR009006">
    <property type="entry name" value="Ala_racemase/Decarboxylase_C"/>
</dbReference>
<dbReference type="InterPro" id="IPR029066">
    <property type="entry name" value="PLP-binding_barrel"/>
</dbReference>
<comment type="subunit">
    <text evidence="12">Homodimer.</text>
</comment>
<dbReference type="CDD" id="cd06828">
    <property type="entry name" value="PLPDE_III_DapDC"/>
    <property type="match status" value="1"/>
</dbReference>
<dbReference type="AlphaFoldDB" id="B8CW02"/>
<dbReference type="PANTHER" id="PTHR43727">
    <property type="entry name" value="DIAMINOPIMELATE DECARBOXYLASE"/>
    <property type="match status" value="1"/>
</dbReference>
<evidence type="ECO:0000313" key="17">
    <source>
        <dbReference type="Proteomes" id="UP000000719"/>
    </source>
</evidence>
<keyword evidence="5 12" id="KW-0457">Lysine biosynthesis</keyword>
<dbReference type="SUPFAM" id="SSF50621">
    <property type="entry name" value="Alanine racemase C-terminal domain-like"/>
    <property type="match status" value="1"/>
</dbReference>
<dbReference type="HOGENOM" id="CLU_026444_0_1_9"/>
<keyword evidence="2 12" id="KW-0028">Amino-acid biosynthesis</keyword>
<dbReference type="EMBL" id="CP001098">
    <property type="protein sequence ID" value="ACL69471.1"/>
    <property type="molecule type" value="Genomic_DNA"/>
</dbReference>
<dbReference type="PRINTS" id="PR01179">
    <property type="entry name" value="ODADCRBXLASE"/>
</dbReference>
<evidence type="ECO:0000256" key="1">
    <source>
        <dbReference type="ARBA" id="ARBA00001933"/>
    </source>
</evidence>
<comment type="cofactor">
    <cofactor evidence="1 12 13 14">
        <name>pyridoxal 5'-phosphate</name>
        <dbReference type="ChEBI" id="CHEBI:597326"/>
    </cofactor>
</comment>
<feature type="binding site" evidence="12">
    <location>
        <position position="390"/>
    </location>
    <ligand>
        <name>substrate</name>
    </ligand>
</feature>
<dbReference type="Gene3D" id="3.20.20.10">
    <property type="entry name" value="Alanine racemase"/>
    <property type="match status" value="1"/>
</dbReference>
<dbReference type="STRING" id="373903.Hore_07140"/>
<feature type="binding site" evidence="12">
    <location>
        <position position="390"/>
    </location>
    <ligand>
        <name>pyridoxal 5'-phosphate</name>
        <dbReference type="ChEBI" id="CHEBI:597326"/>
    </ligand>
</feature>